<dbReference type="AlphaFoldDB" id="A0A0W0UG58"/>
<dbReference type="PATRIC" id="fig|455.5.peg.1109"/>
<dbReference type="OrthoDB" id="5647185at2"/>
<dbReference type="Proteomes" id="UP000054715">
    <property type="component" value="Unassembled WGS sequence"/>
</dbReference>
<protein>
    <recommendedName>
        <fullName evidence="4">Opacity protein-like surface antigen</fullName>
    </recommendedName>
</protein>
<dbReference type="Gene3D" id="2.40.160.20">
    <property type="match status" value="1"/>
</dbReference>
<comment type="caution">
    <text evidence="2">The sequence shown here is derived from an EMBL/GenBank/DDBJ whole genome shotgun (WGS) entry which is preliminary data.</text>
</comment>
<dbReference type="InterPro" id="IPR011250">
    <property type="entry name" value="OMP/PagP_B-barrel"/>
</dbReference>
<proteinExistence type="predicted"/>
<gene>
    <name evidence="2" type="ORF">Ljam_1046</name>
</gene>
<accession>A0A0W0UG58</accession>
<feature type="chain" id="PRO_5006913999" description="Opacity protein-like surface antigen" evidence="1">
    <location>
        <begin position="23"/>
        <end position="270"/>
    </location>
</feature>
<evidence type="ECO:0000256" key="1">
    <source>
        <dbReference type="SAM" id="SignalP"/>
    </source>
</evidence>
<organism evidence="2 3">
    <name type="scientific">Legionella jamestowniensis</name>
    <dbReference type="NCBI Taxonomy" id="455"/>
    <lineage>
        <taxon>Bacteria</taxon>
        <taxon>Pseudomonadati</taxon>
        <taxon>Pseudomonadota</taxon>
        <taxon>Gammaproteobacteria</taxon>
        <taxon>Legionellales</taxon>
        <taxon>Legionellaceae</taxon>
        <taxon>Legionella</taxon>
    </lineage>
</organism>
<name>A0A0W0UG58_9GAMM</name>
<feature type="signal peptide" evidence="1">
    <location>
        <begin position="1"/>
        <end position="22"/>
    </location>
</feature>
<sequence length="270" mass="30285">MKSFLKLTLAGFLTATTTTSFAYYPADGKYFGMFLTGSYVPTLDFVLSPTQYVALNNSMSANNFFLVPQPQNGIIPSVPGDIKYQFGGGLGGQFGYRWCGFRFEGELFFNYNTYKTLDIDSFTFGKNQPTTTVGTATVITFPYSMSGHAQVLAGLFNVIYQFYNHEGRDVSWIPYVGAGIGYANIQNKWVININQINPSTGTYAYFPVLKVSDSESAPIGQAIVGVDYQMDDYFSVGVDYRYMTSKQLKNFSDRLVIHTLNFNFNYWMDA</sequence>
<evidence type="ECO:0000313" key="3">
    <source>
        <dbReference type="Proteomes" id="UP000054715"/>
    </source>
</evidence>
<keyword evidence="1" id="KW-0732">Signal</keyword>
<dbReference type="SUPFAM" id="SSF56925">
    <property type="entry name" value="OMPA-like"/>
    <property type="match status" value="1"/>
</dbReference>
<dbReference type="STRING" id="455.Ljam_1046"/>
<dbReference type="EMBL" id="LNYG01000013">
    <property type="protein sequence ID" value="KTD06851.1"/>
    <property type="molecule type" value="Genomic_DNA"/>
</dbReference>
<evidence type="ECO:0000313" key="2">
    <source>
        <dbReference type="EMBL" id="KTD06851.1"/>
    </source>
</evidence>
<dbReference type="RefSeq" id="WP_058449080.1">
    <property type="nucleotide sequence ID" value="NZ_CAAAJF010000009.1"/>
</dbReference>
<evidence type="ECO:0008006" key="4">
    <source>
        <dbReference type="Google" id="ProtNLM"/>
    </source>
</evidence>
<reference evidence="2 3" key="1">
    <citation type="submission" date="2015-11" db="EMBL/GenBank/DDBJ databases">
        <title>Genomic analysis of 38 Legionella species identifies large and diverse effector repertoires.</title>
        <authorList>
            <person name="Burstein D."/>
            <person name="Amaro F."/>
            <person name="Zusman T."/>
            <person name="Lifshitz Z."/>
            <person name="Cohen O."/>
            <person name="Gilbert J.A."/>
            <person name="Pupko T."/>
            <person name="Shuman H.A."/>
            <person name="Segal G."/>
        </authorList>
    </citation>
    <scope>NUCLEOTIDE SEQUENCE [LARGE SCALE GENOMIC DNA]</scope>
    <source>
        <strain evidence="2 3">JA-26-G1-E2</strain>
    </source>
</reference>